<evidence type="ECO:0000313" key="2">
    <source>
        <dbReference type="Proteomes" id="UP000230066"/>
    </source>
</evidence>
<proteinExistence type="predicted"/>
<gene>
    <name evidence="1" type="ORF">D915_006201</name>
</gene>
<dbReference type="EMBL" id="JXXN02002356">
    <property type="protein sequence ID" value="THD23067.1"/>
    <property type="molecule type" value="Genomic_DNA"/>
</dbReference>
<sequence length="328" mass="36961">MEEGQFYTRHFPHGPYSPIGRQLLDLIILPEPAVRFVVARELVRLGAKPKNSVSSSRSARFKSMVTVTGMISGLYAAYQLSYALNRALRLPARVLLPTRVLCYTTLAMASLFCQWQVVLAWRRWASFRADQVVAQLDPSLLQAGLIYYDWRLRYNRFCYDRAVDRELAKAKARSRGNSAPDYDPIQAYQDEQLALQREEKQPEKEPGDDWISQKSPNSQVLVQVDRATVHDDKTGYFLPRVDGAKTITSAELARPDSSSLRKSAYSIHPRLTACGNERWAADGDALAFGFTELLSLGYVWPTLARLLSLFVGPATSEARLARLKALSK</sequence>
<name>A0A4E0RR82_FASHE</name>
<organism evidence="1 2">
    <name type="scientific">Fasciola hepatica</name>
    <name type="common">Liver fluke</name>
    <dbReference type="NCBI Taxonomy" id="6192"/>
    <lineage>
        <taxon>Eukaryota</taxon>
        <taxon>Metazoa</taxon>
        <taxon>Spiralia</taxon>
        <taxon>Lophotrochozoa</taxon>
        <taxon>Platyhelminthes</taxon>
        <taxon>Trematoda</taxon>
        <taxon>Digenea</taxon>
        <taxon>Plagiorchiida</taxon>
        <taxon>Echinostomata</taxon>
        <taxon>Echinostomatoidea</taxon>
        <taxon>Fasciolidae</taxon>
        <taxon>Fasciola</taxon>
    </lineage>
</organism>
<dbReference type="Proteomes" id="UP000230066">
    <property type="component" value="Unassembled WGS sequence"/>
</dbReference>
<keyword evidence="2" id="KW-1185">Reference proteome</keyword>
<evidence type="ECO:0000313" key="1">
    <source>
        <dbReference type="EMBL" id="THD23067.1"/>
    </source>
</evidence>
<dbReference type="AlphaFoldDB" id="A0A4E0RR82"/>
<comment type="caution">
    <text evidence="1">The sequence shown here is derived from an EMBL/GenBank/DDBJ whole genome shotgun (WGS) entry which is preliminary data.</text>
</comment>
<reference evidence="1" key="1">
    <citation type="submission" date="2019-03" db="EMBL/GenBank/DDBJ databases">
        <title>Improved annotation for the trematode Fasciola hepatica.</title>
        <authorList>
            <person name="Choi Y.-J."/>
            <person name="Martin J."/>
            <person name="Mitreva M."/>
        </authorList>
    </citation>
    <scope>NUCLEOTIDE SEQUENCE [LARGE SCALE GENOMIC DNA]</scope>
</reference>
<accession>A0A4E0RR82</accession>
<protein>
    <submittedName>
        <fullName evidence="1">Uncharacterized protein</fullName>
    </submittedName>
</protein>